<evidence type="ECO:0000259" key="6">
    <source>
        <dbReference type="PROSITE" id="PS50104"/>
    </source>
</evidence>
<evidence type="ECO:0000313" key="8">
    <source>
        <dbReference type="Proteomes" id="UP000264353"/>
    </source>
</evidence>
<feature type="domain" description="TIR" evidence="6">
    <location>
        <begin position="9"/>
        <end position="173"/>
    </location>
</feature>
<dbReference type="AlphaFoldDB" id="A0A398AJQ9"/>
<dbReference type="SUPFAM" id="SSF52200">
    <property type="entry name" value="Toll/Interleukin receptor TIR domain"/>
    <property type="match status" value="1"/>
</dbReference>
<evidence type="ECO:0000256" key="5">
    <source>
        <dbReference type="ARBA" id="ARBA00023027"/>
    </source>
</evidence>
<dbReference type="InterPro" id="IPR058192">
    <property type="entry name" value="WHD_ROQ1-like"/>
</dbReference>
<dbReference type="SUPFAM" id="SSF46785">
    <property type="entry name" value="Winged helix' DNA-binding domain"/>
    <property type="match status" value="1"/>
</dbReference>
<dbReference type="InterPro" id="IPR011713">
    <property type="entry name" value="Leu-rich_rpt_3"/>
</dbReference>
<accession>A0A398AJQ9</accession>
<keyword evidence="3" id="KW-0378">Hydrolase</keyword>
<dbReference type="InterPro" id="IPR044974">
    <property type="entry name" value="Disease_R_plants"/>
</dbReference>
<protein>
    <recommendedName>
        <fullName evidence="6">TIR domain-containing protein</fullName>
    </recommendedName>
</protein>
<evidence type="ECO:0000256" key="1">
    <source>
        <dbReference type="ARBA" id="ARBA00022614"/>
    </source>
</evidence>
<dbReference type="InterPro" id="IPR003593">
    <property type="entry name" value="AAA+_ATPase"/>
</dbReference>
<dbReference type="FunFam" id="3.40.50.10140:FF:000007">
    <property type="entry name" value="Disease resistance protein (TIR-NBS-LRR class)"/>
    <property type="match status" value="1"/>
</dbReference>
<dbReference type="SUPFAM" id="SSF52058">
    <property type="entry name" value="L domain-like"/>
    <property type="match status" value="1"/>
</dbReference>
<dbReference type="SUPFAM" id="SSF52540">
    <property type="entry name" value="P-loop containing nucleoside triphosphate hydrolases"/>
    <property type="match status" value="1"/>
</dbReference>
<dbReference type="Proteomes" id="UP000264353">
    <property type="component" value="Chromosome A2"/>
</dbReference>
<evidence type="ECO:0000313" key="7">
    <source>
        <dbReference type="EMBL" id="RID75486.1"/>
    </source>
</evidence>
<dbReference type="InterPro" id="IPR036390">
    <property type="entry name" value="WH_DNA-bd_sf"/>
</dbReference>
<dbReference type="InterPro" id="IPR032675">
    <property type="entry name" value="LRR_dom_sf"/>
</dbReference>
<dbReference type="PRINTS" id="PR00364">
    <property type="entry name" value="DISEASERSIST"/>
</dbReference>
<dbReference type="GO" id="GO:0043531">
    <property type="term" value="F:ADP binding"/>
    <property type="evidence" value="ECO:0007669"/>
    <property type="project" value="InterPro"/>
</dbReference>
<dbReference type="Pfam" id="PF07725">
    <property type="entry name" value="LRR_3"/>
    <property type="match status" value="1"/>
</dbReference>
<dbReference type="Gene3D" id="3.40.50.300">
    <property type="entry name" value="P-loop containing nucleotide triphosphate hydrolases"/>
    <property type="match status" value="1"/>
</dbReference>
<dbReference type="EMBL" id="CM010629">
    <property type="protein sequence ID" value="RID75486.1"/>
    <property type="molecule type" value="Genomic_DNA"/>
</dbReference>
<dbReference type="FunFam" id="3.40.50.300:FF:001002">
    <property type="entry name" value="Disease resistance protein (TIR-NBS-LRR class)"/>
    <property type="match status" value="1"/>
</dbReference>
<dbReference type="SMART" id="SM00382">
    <property type="entry name" value="AAA"/>
    <property type="match status" value="1"/>
</dbReference>
<dbReference type="GO" id="GO:0006952">
    <property type="term" value="P:defense response"/>
    <property type="evidence" value="ECO:0007669"/>
    <property type="project" value="UniProtKB-KW"/>
</dbReference>
<name>A0A398AJQ9_BRACM</name>
<dbReference type="FunFam" id="3.80.10.10:FF:000386">
    <property type="entry name" value="Disease resistance protein RPS4"/>
    <property type="match status" value="1"/>
</dbReference>
<keyword evidence="1" id="KW-0433">Leucine-rich repeat</keyword>
<organism evidence="7 8">
    <name type="scientific">Brassica campestris</name>
    <name type="common">Field mustard</name>
    <dbReference type="NCBI Taxonomy" id="3711"/>
    <lineage>
        <taxon>Eukaryota</taxon>
        <taxon>Viridiplantae</taxon>
        <taxon>Streptophyta</taxon>
        <taxon>Embryophyta</taxon>
        <taxon>Tracheophyta</taxon>
        <taxon>Spermatophyta</taxon>
        <taxon>Magnoliopsida</taxon>
        <taxon>eudicotyledons</taxon>
        <taxon>Gunneridae</taxon>
        <taxon>Pentapetalae</taxon>
        <taxon>rosids</taxon>
        <taxon>malvids</taxon>
        <taxon>Brassicales</taxon>
        <taxon>Brassicaceae</taxon>
        <taxon>Brassiceae</taxon>
        <taxon>Brassica</taxon>
    </lineage>
</organism>
<keyword evidence="2" id="KW-0677">Repeat</keyword>
<gene>
    <name evidence="7" type="ORF">BRARA_B02529</name>
</gene>
<dbReference type="Gene3D" id="3.40.50.10140">
    <property type="entry name" value="Toll/interleukin-1 receptor homology (TIR) domain"/>
    <property type="match status" value="1"/>
</dbReference>
<dbReference type="PANTHER" id="PTHR11017">
    <property type="entry name" value="LEUCINE-RICH REPEAT-CONTAINING PROTEIN"/>
    <property type="match status" value="1"/>
</dbReference>
<dbReference type="InterPro" id="IPR000157">
    <property type="entry name" value="TIR_dom"/>
</dbReference>
<dbReference type="SMART" id="SM00255">
    <property type="entry name" value="TIR"/>
    <property type="match status" value="1"/>
</dbReference>
<dbReference type="GO" id="GO:0016787">
    <property type="term" value="F:hydrolase activity"/>
    <property type="evidence" value="ECO:0007669"/>
    <property type="project" value="UniProtKB-KW"/>
</dbReference>
<keyword evidence="4" id="KW-0611">Plant defense</keyword>
<dbReference type="PROSITE" id="PS50104">
    <property type="entry name" value="TIR"/>
    <property type="match status" value="1"/>
</dbReference>
<dbReference type="InterPro" id="IPR035897">
    <property type="entry name" value="Toll_tir_struct_dom_sf"/>
</dbReference>
<keyword evidence="5" id="KW-0520">NAD</keyword>
<dbReference type="InterPro" id="IPR027417">
    <property type="entry name" value="P-loop_NTPase"/>
</dbReference>
<dbReference type="InterPro" id="IPR042197">
    <property type="entry name" value="Apaf_helical"/>
</dbReference>
<dbReference type="Pfam" id="PF01582">
    <property type="entry name" value="TIR"/>
    <property type="match status" value="1"/>
</dbReference>
<dbReference type="InterPro" id="IPR002182">
    <property type="entry name" value="NB-ARC"/>
</dbReference>
<dbReference type="PANTHER" id="PTHR11017:SF225">
    <property type="entry name" value="ADP-RIBOSYL CYCLASE_CYCLIC ADP-RIBOSE HYDROLASE-RELATED"/>
    <property type="match status" value="1"/>
</dbReference>
<reference evidence="7 8" key="1">
    <citation type="submission" date="2018-06" db="EMBL/GenBank/DDBJ databases">
        <title>WGS assembly of Brassica rapa FPsc.</title>
        <authorList>
            <person name="Bowman J."/>
            <person name="Kohchi T."/>
            <person name="Yamato K."/>
            <person name="Jenkins J."/>
            <person name="Shu S."/>
            <person name="Ishizaki K."/>
            <person name="Yamaoka S."/>
            <person name="Nishihama R."/>
            <person name="Nakamura Y."/>
            <person name="Berger F."/>
            <person name="Adam C."/>
            <person name="Aki S."/>
            <person name="Althoff F."/>
            <person name="Araki T."/>
            <person name="Arteaga-Vazquez M."/>
            <person name="Balasubrmanian S."/>
            <person name="Bauer D."/>
            <person name="Boehm C."/>
            <person name="Briginshaw L."/>
            <person name="Caballero-Perez J."/>
            <person name="Catarino B."/>
            <person name="Chen F."/>
            <person name="Chiyoda S."/>
            <person name="Chovatia M."/>
            <person name="Davies K."/>
            <person name="Delmans M."/>
            <person name="Demura T."/>
            <person name="Dierschke T."/>
            <person name="Dolan L."/>
            <person name="Dorantes-Acosta A."/>
            <person name="Eklund D."/>
            <person name="Florent S."/>
            <person name="Flores-Sandoval E."/>
            <person name="Fujiyama A."/>
            <person name="Fukuzawa H."/>
            <person name="Galik B."/>
            <person name="Grimanelli D."/>
            <person name="Grimwood J."/>
            <person name="Grossniklaus U."/>
            <person name="Hamada T."/>
            <person name="Haseloff J."/>
            <person name="Hetherington A."/>
            <person name="Higo A."/>
            <person name="Hirakawa Y."/>
            <person name="Hundley H."/>
            <person name="Ikeda Y."/>
            <person name="Inoue K."/>
            <person name="Inoue S."/>
            <person name="Ishida S."/>
            <person name="Jia Q."/>
            <person name="Kakita M."/>
            <person name="Kanazawa T."/>
            <person name="Kawai Y."/>
            <person name="Kawashima T."/>
            <person name="Kennedy M."/>
            <person name="Kinose K."/>
            <person name="Kinoshita T."/>
            <person name="Kohara Y."/>
            <person name="Koide E."/>
            <person name="Komatsu K."/>
            <person name="Kopischke S."/>
            <person name="Kubo M."/>
            <person name="Kyozuka J."/>
            <person name="Lagercrantz U."/>
            <person name="Lin S."/>
            <person name="Lindquist E."/>
            <person name="Lipzen A."/>
            <person name="Lu C."/>
            <person name="Luna E."/>
            <person name="Martienssen R."/>
            <person name="Minamino N."/>
            <person name="Mizutani M."/>
            <person name="Mizutani M."/>
            <person name="Mochizuki N."/>
            <person name="Monte I."/>
            <person name="Mosher R."/>
            <person name="Nagasaki H."/>
            <person name="Nakagami H."/>
            <person name="Naramoto S."/>
            <person name="Nishitani K."/>
            <person name="Ohtani M."/>
            <person name="Okamoto T."/>
            <person name="Okumura M."/>
            <person name="Phillips J."/>
            <person name="Pollak B."/>
            <person name="Reinders A."/>
            <person name="Roevekamp M."/>
            <person name="Sano R."/>
            <person name="Sawa S."/>
            <person name="Schmid M."/>
            <person name="Shirakawa M."/>
            <person name="Solano R."/>
            <person name="Spunde A."/>
            <person name="Suetsugu N."/>
            <person name="Sugano S."/>
            <person name="Sugiyama A."/>
            <person name="Sun R."/>
            <person name="Suzuki Y."/>
            <person name="Takenaka M."/>
            <person name="Takezawa D."/>
            <person name="Tomogane H."/>
            <person name="Tsuzuki M."/>
            <person name="Ueda T."/>
            <person name="Umeda M."/>
            <person name="Ward J."/>
            <person name="Watanabe Y."/>
            <person name="Yazaki K."/>
            <person name="Yokoyama R."/>
            <person name="Yoshitake Y."/>
            <person name="Yotsui I."/>
            <person name="Zachgo S."/>
            <person name="Schmutz J."/>
        </authorList>
    </citation>
    <scope>NUCLEOTIDE SEQUENCE [LARGE SCALE GENOMIC DNA]</scope>
    <source>
        <strain evidence="8">cv. B-3</strain>
    </source>
</reference>
<evidence type="ECO:0000256" key="2">
    <source>
        <dbReference type="ARBA" id="ARBA00022737"/>
    </source>
</evidence>
<dbReference type="Gene3D" id="1.10.8.430">
    <property type="entry name" value="Helical domain of apoptotic protease-activating factors"/>
    <property type="match status" value="1"/>
</dbReference>
<dbReference type="Gene3D" id="3.80.10.10">
    <property type="entry name" value="Ribonuclease Inhibitor"/>
    <property type="match status" value="2"/>
</dbReference>
<sequence>MASSSSRTWRYRVFASFHGADVRKTFLSHLRKQFNYNGITMFDDQGIEKSQTISPALTRAIMESKISIVVLSKKYASSSWCLDELLQILKCKEDAGQIVMTIFHGVDPSDVRKQTGEFGIAFNETCQGKTEEKVQKWSKALNEVGNIAGEHFLNWDNESKMIEKIAKDVSNKLNTTISRGFEDMVGIEAHMENMLSLFHLYHEDEAMIFGICGPAGIGKTTIARALHSRLSSSFQLACFMENIRGSCNTGLDEYGFKLCLQEQLLSKILNQSGIRISHLGAIPERLCDQKVLIILDDVDDLLQLEALADETNWFGPGSRIVVTTEDQEILEQHGVKSTYQVNFPNNKEASKIFYRYACRQSSAPHGFEKVAERATKLCSNLPLGLRLMGSALRGKKDDECEVILHRLENSLDPKIEGVLRVGYDSLHQNDQSLFLHIAFFFNHINDEHVMAMLADSNLDVRLGLKTLAYKSLIQISTSGYIVMHKLPQQVARQAVQRQEPWKRQIISDAHEIFDILETHSGSRIVTGISFDISTIVDDMHISARAFKRMRNLRFLSVYQRGGRDTNVRLHVPKDMYFPPRLKLLHWEAYPRKCLPTTFSPEYLVELNLEHNELEKLWGGTQLLTNLKKIHLAGSSCLKELPDLSNATNLEWIDLRECSSLVEIPSSLGNCHKLEFLHLLLCKKLQFVPTHFNLASLRFVSMLGCWKMRQMPDFSRNITELAVTDTMLEQVPESVRHWSNLLRFSIYGSVNPRLNLAKTYHEQSGADIEKISDWVKDIHSLKELHIAGCPKLASLPELPDSLRVLTVDNCESLESVSFPFDSQIDELYFPNCFKLDGEARRVITQQSFRTYLAGKEIPAEFDHRAIGNTLTLRSDSYGFRICVLVSPKQYTKIAYLMILCRIRVGRFVLLEEEMGRKFIVILAEHLCIYQPKLLGGEGWLGLDNEISFEFSTTSEDLKIIECGVQILADKTDGSSFGRL</sequence>
<dbReference type="GO" id="GO:0007165">
    <property type="term" value="P:signal transduction"/>
    <property type="evidence" value="ECO:0007669"/>
    <property type="project" value="InterPro"/>
</dbReference>
<dbReference type="Pfam" id="PF00931">
    <property type="entry name" value="NB-ARC"/>
    <property type="match status" value="1"/>
</dbReference>
<proteinExistence type="predicted"/>
<evidence type="ECO:0000256" key="3">
    <source>
        <dbReference type="ARBA" id="ARBA00022801"/>
    </source>
</evidence>
<evidence type="ECO:0000256" key="4">
    <source>
        <dbReference type="ARBA" id="ARBA00022821"/>
    </source>
</evidence>
<dbReference type="Pfam" id="PF23282">
    <property type="entry name" value="WHD_ROQ1"/>
    <property type="match status" value="1"/>
</dbReference>